<organism evidence="1 2">
    <name type="scientific">Paenibacillus rigui</name>
    <dbReference type="NCBI Taxonomy" id="554312"/>
    <lineage>
        <taxon>Bacteria</taxon>
        <taxon>Bacillati</taxon>
        <taxon>Bacillota</taxon>
        <taxon>Bacilli</taxon>
        <taxon>Bacillales</taxon>
        <taxon>Paenibacillaceae</taxon>
        <taxon>Paenibacillus</taxon>
    </lineage>
</organism>
<dbReference type="OrthoDB" id="2756463at2"/>
<accession>A0A229UKP7</accession>
<name>A0A229UKP7_9BACL</name>
<proteinExistence type="predicted"/>
<comment type="caution">
    <text evidence="1">The sequence shown here is derived from an EMBL/GenBank/DDBJ whole genome shotgun (WGS) entry which is preliminary data.</text>
</comment>
<evidence type="ECO:0000313" key="2">
    <source>
        <dbReference type="Proteomes" id="UP000215509"/>
    </source>
</evidence>
<keyword evidence="2" id="KW-1185">Reference proteome</keyword>
<evidence type="ECO:0000313" key="1">
    <source>
        <dbReference type="EMBL" id="OXM83941.1"/>
    </source>
</evidence>
<evidence type="ECO:0008006" key="3">
    <source>
        <dbReference type="Google" id="ProtNLM"/>
    </source>
</evidence>
<dbReference type="Proteomes" id="UP000215509">
    <property type="component" value="Unassembled WGS sequence"/>
</dbReference>
<sequence>MTHPLLTVNNRRNHIIQLAARKALELPVLPSGFWFHSDVRDNYYYAIHLYAYCTDTQASSELTQEQRRDGLQMAVEMIRRVIRLQVQDSGHPMYGHWPLNLGTDPDNAQPNGLPVELMGCLLLLFYHQYQNTLPVELKSELNLCFVHIYHSRVHRLPLEQIHHHEAKHTALKLLLGHQFDDQELLEQGIRCAKQQLHHIRKFGFKEYGALPWHWHWIQAFTCVWEMVEQPEARVVTGDMLETLWQLRAQYYLRGTWVGAQSRQWPHDGPKDNNTLLDYIQFGDFPMPEQIARLEGAGLYTYEISKEVRRIGTDRTNAVEVKRLIRFAGADEVVKEEAHTHAYIAPDYAVGGIWERREEFDNEQQRWDVTLPLTNPSAKDGVNQAFFFHPGARYQPGDDRHASNTGEVLLHKDAVIQLWELSSADQETAYPALVGCLPKGDWHFTKRSGYGQVGGVYLVFHSMNDFTVEEKGDRLSVLCPFQAGKNGIVIEAMPANEAEQLGGVSTAAFAAMRKEQRAGFAEEEAAGTLKLAAQYVTRRGDVLELNTAKKASVNGKPIAWEEYTISG</sequence>
<protein>
    <recommendedName>
        <fullName evidence="3">Heparinase</fullName>
    </recommendedName>
</protein>
<gene>
    <name evidence="1" type="ORF">CF651_22780</name>
</gene>
<reference evidence="1 2" key="1">
    <citation type="submission" date="2017-07" db="EMBL/GenBank/DDBJ databases">
        <title>Genome sequencing and assembly of Paenibacillus rigui.</title>
        <authorList>
            <person name="Mayilraj S."/>
        </authorList>
    </citation>
    <scope>NUCLEOTIDE SEQUENCE [LARGE SCALE GENOMIC DNA]</scope>
    <source>
        <strain evidence="1 2">JCM 16352</strain>
    </source>
</reference>
<dbReference type="RefSeq" id="WP_094017187.1">
    <property type="nucleotide sequence ID" value="NZ_NMQW01000036.1"/>
</dbReference>
<dbReference type="AlphaFoldDB" id="A0A229UKP7"/>
<dbReference type="EMBL" id="NMQW01000036">
    <property type="protein sequence ID" value="OXM83941.1"/>
    <property type="molecule type" value="Genomic_DNA"/>
</dbReference>